<dbReference type="EMBL" id="SRLO01000616">
    <property type="protein sequence ID" value="TNN50463.1"/>
    <property type="molecule type" value="Genomic_DNA"/>
</dbReference>
<keyword evidence="2" id="KW-1185">Reference proteome</keyword>
<organism evidence="1 2">
    <name type="scientific">Liparis tanakae</name>
    <name type="common">Tanaka's snailfish</name>
    <dbReference type="NCBI Taxonomy" id="230148"/>
    <lineage>
        <taxon>Eukaryota</taxon>
        <taxon>Metazoa</taxon>
        <taxon>Chordata</taxon>
        <taxon>Craniata</taxon>
        <taxon>Vertebrata</taxon>
        <taxon>Euteleostomi</taxon>
        <taxon>Actinopterygii</taxon>
        <taxon>Neopterygii</taxon>
        <taxon>Teleostei</taxon>
        <taxon>Neoteleostei</taxon>
        <taxon>Acanthomorphata</taxon>
        <taxon>Eupercaria</taxon>
        <taxon>Perciformes</taxon>
        <taxon>Cottioidei</taxon>
        <taxon>Cottales</taxon>
        <taxon>Liparidae</taxon>
        <taxon>Liparis</taxon>
    </lineage>
</organism>
<proteinExistence type="predicted"/>
<name>A0A4Z2GC05_9TELE</name>
<sequence>MRYCVGATSCQMQFLLGGYSLGQPGLVMEPFSLLLLLRNSIHSRLSVEMIGSGSLSPQKRPGSQYPSRISTWSYQHKWLLYRSMEVKFRMILKTKREHDYGRVQVNTERRRRHICVHGLCNTHTHSICPVGLTGAFVEFACLCDIPFAQPGPLANGRSHPVHIVARQDGVQEDAPYWRETAWLPGGSHGDMPINARHVQTEQPELTVQTPTRLPGSFQEPVCWPSLHKISLEQKEGAGRVVGRVTHPRQKAWGISPARPPETQQNIKTSHEIFQTTRAAKAPASHESVHRKRKAADLEEAHTQRVITELVEKTLNHRQPEKLFVMHLFVQSGSTTSIKRHHFIETNG</sequence>
<comment type="caution">
    <text evidence="1">The sequence shown here is derived from an EMBL/GenBank/DDBJ whole genome shotgun (WGS) entry which is preliminary data.</text>
</comment>
<gene>
    <name evidence="1" type="ORF">EYF80_039332</name>
</gene>
<accession>A0A4Z2GC05</accession>
<evidence type="ECO:0000313" key="2">
    <source>
        <dbReference type="Proteomes" id="UP000314294"/>
    </source>
</evidence>
<dbReference type="AlphaFoldDB" id="A0A4Z2GC05"/>
<evidence type="ECO:0000313" key="1">
    <source>
        <dbReference type="EMBL" id="TNN50463.1"/>
    </source>
</evidence>
<reference evidence="1 2" key="1">
    <citation type="submission" date="2019-03" db="EMBL/GenBank/DDBJ databases">
        <title>First draft genome of Liparis tanakae, snailfish: a comprehensive survey of snailfish specific genes.</title>
        <authorList>
            <person name="Kim W."/>
            <person name="Song I."/>
            <person name="Jeong J.-H."/>
            <person name="Kim D."/>
            <person name="Kim S."/>
            <person name="Ryu S."/>
            <person name="Song J.Y."/>
            <person name="Lee S.K."/>
        </authorList>
    </citation>
    <scope>NUCLEOTIDE SEQUENCE [LARGE SCALE GENOMIC DNA]</scope>
    <source>
        <tissue evidence="1">Muscle</tissue>
    </source>
</reference>
<dbReference type="Proteomes" id="UP000314294">
    <property type="component" value="Unassembled WGS sequence"/>
</dbReference>
<protein>
    <submittedName>
        <fullName evidence="1">Uncharacterized protein</fullName>
    </submittedName>
</protein>